<accession>A0A7H4PN97</accession>
<evidence type="ECO:0000313" key="3">
    <source>
        <dbReference type="Proteomes" id="UP000254863"/>
    </source>
</evidence>
<evidence type="ECO:0000313" key="2">
    <source>
        <dbReference type="EMBL" id="STW79870.1"/>
    </source>
</evidence>
<comment type="caution">
    <text evidence="2">The sequence shown here is derived from an EMBL/GenBank/DDBJ whole genome shotgun (WGS) entry which is preliminary data.</text>
</comment>
<protein>
    <submittedName>
        <fullName evidence="2">Uncharacterized protein</fullName>
    </submittedName>
</protein>
<proteinExistence type="predicted"/>
<name>A0A7H4PN97_9ENTR</name>
<dbReference type="AlphaFoldDB" id="A0A7H4PN97"/>
<gene>
    <name evidence="2" type="ORF">NCTC11685_07217</name>
</gene>
<sequence length="54" mass="5614">MSKLLATAVPHAEALNSTADSIKGSLRPSLSAHHPEINAPKTQPTSAELIAQPD</sequence>
<dbReference type="Proteomes" id="UP000254863">
    <property type="component" value="Unassembled WGS sequence"/>
</dbReference>
<organism evidence="2 3">
    <name type="scientific">Klebsiella michiganensis</name>
    <dbReference type="NCBI Taxonomy" id="1134687"/>
    <lineage>
        <taxon>Bacteria</taxon>
        <taxon>Pseudomonadati</taxon>
        <taxon>Pseudomonadota</taxon>
        <taxon>Gammaproteobacteria</taxon>
        <taxon>Enterobacterales</taxon>
        <taxon>Enterobacteriaceae</taxon>
        <taxon>Klebsiella/Raoultella group</taxon>
        <taxon>Klebsiella</taxon>
    </lineage>
</organism>
<dbReference type="EMBL" id="UGMS01000004">
    <property type="protein sequence ID" value="STW79870.1"/>
    <property type="molecule type" value="Genomic_DNA"/>
</dbReference>
<evidence type="ECO:0000256" key="1">
    <source>
        <dbReference type="SAM" id="MobiDB-lite"/>
    </source>
</evidence>
<reference evidence="2 3" key="1">
    <citation type="submission" date="2018-06" db="EMBL/GenBank/DDBJ databases">
        <authorList>
            <consortium name="Pathogen Informatics"/>
            <person name="Doyle S."/>
        </authorList>
    </citation>
    <scope>NUCLEOTIDE SEQUENCE [LARGE SCALE GENOMIC DNA]</scope>
    <source>
        <strain evidence="2 3">NCTC11685</strain>
    </source>
</reference>
<feature type="region of interest" description="Disordered" evidence="1">
    <location>
        <begin position="17"/>
        <end position="54"/>
    </location>
</feature>